<feature type="domain" description="Ig-like" evidence="6">
    <location>
        <begin position="811"/>
        <end position="899"/>
    </location>
</feature>
<dbReference type="FunFam" id="2.60.40.10:FF:000425">
    <property type="entry name" value="Myosin light chain kinase"/>
    <property type="match status" value="1"/>
</dbReference>
<name>A0A3S1B337_ELYCH</name>
<comment type="subcellular location">
    <subcellularLocation>
        <location evidence="1">Cytoplasm</location>
    </subcellularLocation>
</comment>
<feature type="compositionally biased region" description="Low complexity" evidence="5">
    <location>
        <begin position="1086"/>
        <end position="1095"/>
    </location>
</feature>
<feature type="region of interest" description="Disordered" evidence="5">
    <location>
        <begin position="1"/>
        <end position="70"/>
    </location>
</feature>
<dbReference type="SMART" id="SM00408">
    <property type="entry name" value="IGc2"/>
    <property type="match status" value="4"/>
</dbReference>
<feature type="compositionally biased region" description="Polar residues" evidence="5">
    <location>
        <begin position="538"/>
        <end position="561"/>
    </location>
</feature>
<evidence type="ECO:0000256" key="5">
    <source>
        <dbReference type="SAM" id="MobiDB-lite"/>
    </source>
</evidence>
<dbReference type="SMART" id="SM00409">
    <property type="entry name" value="IG"/>
    <property type="match status" value="4"/>
</dbReference>
<feature type="compositionally biased region" description="Low complexity" evidence="5">
    <location>
        <begin position="1431"/>
        <end position="1441"/>
    </location>
</feature>
<feature type="compositionally biased region" description="Low complexity" evidence="5">
    <location>
        <begin position="1143"/>
        <end position="1160"/>
    </location>
</feature>
<dbReference type="Pfam" id="PF12510">
    <property type="entry name" value="Smoothelin"/>
    <property type="match status" value="1"/>
</dbReference>
<organism evidence="7 8">
    <name type="scientific">Elysia chlorotica</name>
    <name type="common">Eastern emerald elysia</name>
    <name type="synonym">Sea slug</name>
    <dbReference type="NCBI Taxonomy" id="188477"/>
    <lineage>
        <taxon>Eukaryota</taxon>
        <taxon>Metazoa</taxon>
        <taxon>Spiralia</taxon>
        <taxon>Lophotrochozoa</taxon>
        <taxon>Mollusca</taxon>
        <taxon>Gastropoda</taxon>
        <taxon>Heterobranchia</taxon>
        <taxon>Euthyneura</taxon>
        <taxon>Panpulmonata</taxon>
        <taxon>Sacoglossa</taxon>
        <taxon>Placobranchoidea</taxon>
        <taxon>Plakobranchidae</taxon>
        <taxon>Elysia</taxon>
    </lineage>
</organism>
<evidence type="ECO:0000256" key="4">
    <source>
        <dbReference type="ARBA" id="ARBA00023319"/>
    </source>
</evidence>
<dbReference type="EMBL" id="RQTK01000893">
    <property type="protein sequence ID" value="RUS73862.1"/>
    <property type="molecule type" value="Genomic_DNA"/>
</dbReference>
<feature type="region of interest" description="Disordered" evidence="5">
    <location>
        <begin position="1353"/>
        <end position="1519"/>
    </location>
</feature>
<dbReference type="InterPro" id="IPR050958">
    <property type="entry name" value="Cell_Adh-Cytoskel_Orgn"/>
</dbReference>
<dbReference type="PANTHER" id="PTHR45080:SF34">
    <property type="entry name" value="MYOSIN LIGHT CHAIN KINASE, SMOOTH MUSCLE-LIKE"/>
    <property type="match status" value="1"/>
</dbReference>
<feature type="region of interest" description="Disordered" evidence="5">
    <location>
        <begin position="1044"/>
        <end position="1117"/>
    </location>
</feature>
<keyword evidence="4" id="KW-0393">Immunoglobulin domain</keyword>
<feature type="compositionally biased region" description="Basic and acidic residues" evidence="5">
    <location>
        <begin position="264"/>
        <end position="277"/>
    </location>
</feature>
<feature type="non-terminal residue" evidence="7">
    <location>
        <position position="1728"/>
    </location>
</feature>
<feature type="region of interest" description="Disordered" evidence="5">
    <location>
        <begin position="1135"/>
        <end position="1340"/>
    </location>
</feature>
<feature type="domain" description="Ig-like" evidence="6">
    <location>
        <begin position="907"/>
        <end position="983"/>
    </location>
</feature>
<dbReference type="InterPro" id="IPR036179">
    <property type="entry name" value="Ig-like_dom_sf"/>
</dbReference>
<dbReference type="OrthoDB" id="10017054at2759"/>
<feature type="compositionally biased region" description="Polar residues" evidence="5">
    <location>
        <begin position="1252"/>
        <end position="1268"/>
    </location>
</feature>
<dbReference type="InterPro" id="IPR013783">
    <property type="entry name" value="Ig-like_fold"/>
</dbReference>
<keyword evidence="8" id="KW-1185">Reference proteome</keyword>
<dbReference type="Proteomes" id="UP000271974">
    <property type="component" value="Unassembled WGS sequence"/>
</dbReference>
<keyword evidence="3" id="KW-1015">Disulfide bond</keyword>
<feature type="compositionally biased region" description="Low complexity" evidence="5">
    <location>
        <begin position="1377"/>
        <end position="1400"/>
    </location>
</feature>
<feature type="compositionally biased region" description="Low complexity" evidence="5">
    <location>
        <begin position="1669"/>
        <end position="1678"/>
    </location>
</feature>
<dbReference type="InterPro" id="IPR003598">
    <property type="entry name" value="Ig_sub2"/>
</dbReference>
<dbReference type="CDD" id="cd00096">
    <property type="entry name" value="Ig"/>
    <property type="match status" value="1"/>
</dbReference>
<feature type="region of interest" description="Disordered" evidence="5">
    <location>
        <begin position="473"/>
        <end position="612"/>
    </location>
</feature>
<accession>A0A3S1B337</accession>
<protein>
    <recommendedName>
        <fullName evidence="6">Ig-like domain-containing protein</fullName>
    </recommendedName>
</protein>
<evidence type="ECO:0000259" key="6">
    <source>
        <dbReference type="PROSITE" id="PS50835"/>
    </source>
</evidence>
<dbReference type="SUPFAM" id="SSF48726">
    <property type="entry name" value="Immunoglobulin"/>
    <property type="match status" value="4"/>
</dbReference>
<comment type="caution">
    <text evidence="7">The sequence shown here is derived from an EMBL/GenBank/DDBJ whole genome shotgun (WGS) entry which is preliminary data.</text>
</comment>
<feature type="compositionally biased region" description="Polar residues" evidence="5">
    <location>
        <begin position="1353"/>
        <end position="1367"/>
    </location>
</feature>
<sequence length="1728" mass="186278">MDATSKSRNSSRDSRMIGPEPVGDLGGKTETNNNKDAILEDEILRTTRSQKKPNCRMPGVETEANHTMDGISEEEIVPVTRSQRTTTFRVPGENIQANNRNSKGDNSEEEIVPTTRSHRQPTLHMPDESQVKLPSSTQDSDIGLAVEEAFIDKETKARVTPTHLRPSSGQRSLDSRPSASPVSAGTSLSGTDGRSADIKPRDDVLSHKYGDTTDSTAADGNEARTTTHTDGLNNNDKHAVNNNNKATRNVSLEKGASKVETLNEENKTNDWASRDKPNTSSMNDLVTSSTTLTLAPPTQNIPSRNPPAVSTVKSVKPNTRAVSKRTFDVNKDEDGSVTYQASSEEPGQNRTVTVRTRRLRTPSDATEELKDTIVERKYRVQRPAAKSGNTDQQREALSGDRTCGRENQEGTVTRQTASSDPFSDVLIEERDVVRTKTRLTSRGSNYFSRSAVTTRLRRDRHGTARTVEHDVVVESGAKSVSTGKSWGNRAETHVTNLGDDEDDGLEISTTQPSTDTADREREKDVANSAEFGTEQVAEVTTQDTGSLSASSPEVQDDSANQRPMMGVPGVKVGMDLSKVSSGYGSGPGSEEESGVTRPGQGDSPSSEHAQGPPEVVQVLKDVTICEGRQLCLECAFSGSQLDGVVWFKDGVEISTEEADAATRYDSDTGKAAFSVSRATIFDTALYACAARNEAGEAKTSCRVVVKRRPVKPPAFESGLTHVTVTEGHSTVMTCILSDAESVAWYKDGIVQRNSSDFKQTFDGRSARLEIGEVFLDDVGEYACVAKNDAGESRSSCRLDVRACGSETTVVPMFLTKMSSKVVNSGDTLRLECDVIGTPEPSITWTKDNEDLSPQLSFSTCYDGRLATLELSGMRMEDAGTYRCIACNPAGRVSMDAQVTVQVKNQAPFFASTPEDVTTQAGHSVMFKCEVRGVPRPLVFWRLNGQPVGDSARCIQSYTGGVARLELLGSAHSDGGVYDCVARNDVGEAVCSCSLLVLERTGAREEQVSNAPPAAITVRRRTFKKLSEPRPADIISAVLQRAATSPRVQRAQSFSPQSTSGRSPPVASSPPALSDSSSPRHVDTGRSPDTTTTTTTGAGGDGSTHAPDQLPDLPECSAPVLGKASSLERDINGKYFTSKAEHPSVVSSGNKENSGGSSTDSDSSEKLSMGGDSLRSARPGELPDATARLGDLDSSGEFHRQPRQTNLGRSASMHTVRNNNFRSARESTQSPLVTAKAVWAPGERTPGGVTPREVTSGSASSLEKLSEVSSPGEISGYRSVSPMLSRKSENKQISSESGGVAANAPSTSHSSQHQPLTTSAVTTSELSVPSKTPPQSVSTDQTILNDKTISLSASDGVSLPTSSVNIENPSQPSPPSVPSSSSSSSSSSPLASSRLSLQSSARDTHSDLEPPTQSTGTSQQDQQQQHHHHQQQQHQQQQQQQQELPQAAPTKAGKTMSPRVSELRLQFLKKDEEAARGTQRPAGGGGVRRWHSLPPQEFKPKVIKRDVPTEPRPAATMPGSYESITDEEELHKMMNATEDFGERKAIRARLREIRDKQREEMEAKRREREARAEDHVKKKFLQAEEQKRKTMEAYKNVAPTHERESKYHTFTESMIQEKQKLADADKAAKMASYSTTKTSVGPGGETITTSIVTEKTPVGTVSRKVVEKTGPGAAPGGARPAEETARELTEQLLRSSGPGVRGQMTVKTESWSSADGQVRRSENTHTWGG</sequence>
<feature type="compositionally biased region" description="Basic and acidic residues" evidence="5">
    <location>
        <begin position="1497"/>
        <end position="1508"/>
    </location>
</feature>
<evidence type="ECO:0000256" key="3">
    <source>
        <dbReference type="ARBA" id="ARBA00023157"/>
    </source>
</evidence>
<keyword evidence="2" id="KW-0963">Cytoplasm</keyword>
<feature type="compositionally biased region" description="Polar residues" evidence="5">
    <location>
        <begin position="409"/>
        <end position="421"/>
    </location>
</feature>
<evidence type="ECO:0000313" key="8">
    <source>
        <dbReference type="Proteomes" id="UP000271974"/>
    </source>
</evidence>
<dbReference type="STRING" id="188477.A0A3S1B337"/>
<dbReference type="GO" id="GO:0005886">
    <property type="term" value="C:plasma membrane"/>
    <property type="evidence" value="ECO:0007669"/>
    <property type="project" value="TreeGrafter"/>
</dbReference>
<dbReference type="GO" id="GO:0045989">
    <property type="term" value="P:positive regulation of striated muscle contraction"/>
    <property type="evidence" value="ECO:0007669"/>
    <property type="project" value="UniProtKB-ARBA"/>
</dbReference>
<feature type="compositionally biased region" description="Polar residues" evidence="5">
    <location>
        <begin position="1044"/>
        <end position="1058"/>
    </location>
</feature>
<dbReference type="GO" id="GO:0007156">
    <property type="term" value="P:homophilic cell adhesion via plasma membrane adhesion molecules"/>
    <property type="evidence" value="ECO:0007669"/>
    <property type="project" value="TreeGrafter"/>
</dbReference>
<dbReference type="GO" id="GO:0060298">
    <property type="term" value="P:positive regulation of sarcomere organization"/>
    <property type="evidence" value="ECO:0007669"/>
    <property type="project" value="UniProtKB-ARBA"/>
</dbReference>
<dbReference type="FunFam" id="2.60.40.10:FF:000032">
    <property type="entry name" value="palladin isoform X1"/>
    <property type="match status" value="1"/>
</dbReference>
<dbReference type="Gene3D" id="2.60.40.10">
    <property type="entry name" value="Immunoglobulins"/>
    <property type="match status" value="4"/>
</dbReference>
<dbReference type="InterPro" id="IPR003599">
    <property type="entry name" value="Ig_sub"/>
</dbReference>
<feature type="compositionally biased region" description="Polar residues" evidence="5">
    <location>
        <begin position="165"/>
        <end position="192"/>
    </location>
</feature>
<dbReference type="InterPro" id="IPR007110">
    <property type="entry name" value="Ig-like_dom"/>
</dbReference>
<feature type="compositionally biased region" description="Basic and acidic residues" evidence="5">
    <location>
        <begin position="1679"/>
        <end position="1688"/>
    </location>
</feature>
<feature type="region of interest" description="Disordered" evidence="5">
    <location>
        <begin position="156"/>
        <end position="284"/>
    </location>
</feature>
<dbReference type="Pfam" id="PF07679">
    <property type="entry name" value="I-set"/>
    <property type="match status" value="4"/>
</dbReference>
<feature type="region of interest" description="Disordered" evidence="5">
    <location>
        <begin position="380"/>
        <end position="422"/>
    </location>
</feature>
<evidence type="ECO:0000256" key="1">
    <source>
        <dbReference type="ARBA" id="ARBA00004496"/>
    </source>
</evidence>
<feature type="domain" description="Ig-like" evidence="6">
    <location>
        <begin position="613"/>
        <end position="704"/>
    </location>
</feature>
<dbReference type="PROSITE" id="PS50835">
    <property type="entry name" value="IG_LIKE"/>
    <property type="match status" value="4"/>
</dbReference>
<dbReference type="PANTHER" id="PTHR45080">
    <property type="entry name" value="CONTACTIN 5"/>
    <property type="match status" value="1"/>
</dbReference>
<feature type="compositionally biased region" description="Polar residues" evidence="5">
    <location>
        <begin position="1202"/>
        <end position="1231"/>
    </location>
</feature>
<feature type="domain" description="Ig-like" evidence="6">
    <location>
        <begin position="713"/>
        <end position="799"/>
    </location>
</feature>
<feature type="compositionally biased region" description="Basic and acidic residues" evidence="5">
    <location>
        <begin position="392"/>
        <end position="408"/>
    </location>
</feature>
<dbReference type="InterPro" id="IPR013098">
    <property type="entry name" value="Ig_I-set"/>
</dbReference>
<gene>
    <name evidence="7" type="ORF">EGW08_018384</name>
</gene>
<feature type="region of interest" description="Disordered" evidence="5">
    <location>
        <begin position="85"/>
        <end position="140"/>
    </location>
</feature>
<feature type="compositionally biased region" description="Polar residues" evidence="5">
    <location>
        <begin position="1303"/>
        <end position="1340"/>
    </location>
</feature>
<feature type="region of interest" description="Disordered" evidence="5">
    <location>
        <begin position="1559"/>
        <end position="1580"/>
    </location>
</feature>
<dbReference type="InterPro" id="IPR022189">
    <property type="entry name" value="SMTN"/>
</dbReference>
<feature type="compositionally biased region" description="Low complexity" evidence="5">
    <location>
        <begin position="1059"/>
        <end position="1076"/>
    </location>
</feature>
<dbReference type="FunFam" id="2.60.40.10:FF:000107">
    <property type="entry name" value="Myosin, light chain kinase a"/>
    <property type="match status" value="2"/>
</dbReference>
<evidence type="ECO:0000313" key="7">
    <source>
        <dbReference type="EMBL" id="RUS73862.1"/>
    </source>
</evidence>
<feature type="region of interest" description="Disordered" evidence="5">
    <location>
        <begin position="1632"/>
        <end position="1728"/>
    </location>
</feature>
<proteinExistence type="predicted"/>
<feature type="compositionally biased region" description="Basic and acidic residues" evidence="5">
    <location>
        <begin position="516"/>
        <end position="525"/>
    </location>
</feature>
<reference evidence="7 8" key="1">
    <citation type="submission" date="2019-01" db="EMBL/GenBank/DDBJ databases">
        <title>A draft genome assembly of the solar-powered sea slug Elysia chlorotica.</title>
        <authorList>
            <person name="Cai H."/>
            <person name="Li Q."/>
            <person name="Fang X."/>
            <person name="Li J."/>
            <person name="Curtis N.E."/>
            <person name="Altenburger A."/>
            <person name="Shibata T."/>
            <person name="Feng M."/>
            <person name="Maeda T."/>
            <person name="Schwartz J.A."/>
            <person name="Shigenobu S."/>
            <person name="Lundholm N."/>
            <person name="Nishiyama T."/>
            <person name="Yang H."/>
            <person name="Hasebe M."/>
            <person name="Li S."/>
            <person name="Pierce S.K."/>
            <person name="Wang J."/>
        </authorList>
    </citation>
    <scope>NUCLEOTIDE SEQUENCE [LARGE SCALE GENOMIC DNA]</scope>
    <source>
        <strain evidence="7">EC2010</strain>
        <tissue evidence="7">Whole organism of an adult</tissue>
    </source>
</reference>
<dbReference type="GO" id="GO:0005737">
    <property type="term" value="C:cytoplasm"/>
    <property type="evidence" value="ECO:0007669"/>
    <property type="project" value="UniProtKB-SubCell"/>
</dbReference>
<feature type="compositionally biased region" description="Basic and acidic residues" evidence="5">
    <location>
        <begin position="194"/>
        <end position="211"/>
    </location>
</feature>
<feature type="compositionally biased region" description="Polar residues" evidence="5">
    <location>
        <begin position="1704"/>
        <end position="1714"/>
    </location>
</feature>
<evidence type="ECO:0000256" key="2">
    <source>
        <dbReference type="ARBA" id="ARBA00022490"/>
    </source>
</evidence>